<feature type="region of interest" description="Disordered" evidence="6">
    <location>
        <begin position="627"/>
        <end position="862"/>
    </location>
</feature>
<name>A0A1G9XQR8_9ACTN</name>
<dbReference type="STRING" id="1196353.SAMN05444921_116137"/>
<keyword evidence="7" id="KW-0472">Membrane</keyword>
<evidence type="ECO:0000256" key="7">
    <source>
        <dbReference type="SAM" id="Phobius"/>
    </source>
</evidence>
<evidence type="ECO:0000256" key="2">
    <source>
        <dbReference type="ARBA" id="ARBA00012438"/>
    </source>
</evidence>
<feature type="compositionally biased region" description="Basic and acidic residues" evidence="6">
    <location>
        <begin position="823"/>
        <end position="833"/>
    </location>
</feature>
<dbReference type="Proteomes" id="UP000199063">
    <property type="component" value="Unassembled WGS sequence"/>
</dbReference>
<dbReference type="InterPro" id="IPR013587">
    <property type="entry name" value="Nitrate/nitrite_sensing"/>
</dbReference>
<dbReference type="GO" id="GO:0000160">
    <property type="term" value="P:phosphorelay signal transduction system"/>
    <property type="evidence" value="ECO:0007669"/>
    <property type="project" value="TreeGrafter"/>
</dbReference>
<dbReference type="Pfam" id="PF08376">
    <property type="entry name" value="NIT"/>
    <property type="match status" value="1"/>
</dbReference>
<dbReference type="InterPro" id="IPR010910">
    <property type="entry name" value="Nitrate/nitrite_sensing_bac"/>
</dbReference>
<evidence type="ECO:0000313" key="9">
    <source>
        <dbReference type="EMBL" id="SDM98613.1"/>
    </source>
</evidence>
<dbReference type="SUPFAM" id="SSF55874">
    <property type="entry name" value="ATPase domain of HSP90 chaperone/DNA topoisomerase II/histidine kinase"/>
    <property type="match status" value="1"/>
</dbReference>
<keyword evidence="7" id="KW-1133">Transmembrane helix</keyword>
<evidence type="ECO:0000259" key="8">
    <source>
        <dbReference type="PROSITE" id="PS50906"/>
    </source>
</evidence>
<evidence type="ECO:0000256" key="4">
    <source>
        <dbReference type="ARBA" id="ARBA00022679"/>
    </source>
</evidence>
<dbReference type="AlphaFoldDB" id="A0A1G9XQR8"/>
<dbReference type="SMART" id="SM00387">
    <property type="entry name" value="HATPase_c"/>
    <property type="match status" value="1"/>
</dbReference>
<proteinExistence type="predicted"/>
<dbReference type="GO" id="GO:0004673">
    <property type="term" value="F:protein histidine kinase activity"/>
    <property type="evidence" value="ECO:0007669"/>
    <property type="project" value="UniProtKB-EC"/>
</dbReference>
<keyword evidence="4" id="KW-0808">Transferase</keyword>
<keyword evidence="3" id="KW-0597">Phosphoprotein</keyword>
<sequence length="862" mass="94484">MRLRTLLIWLAVVPIVALGVQSALAANRLLEQSGHLRADVESGERLGVPLYRLMVAMQSERTLTAARWAGTAVPEDVMRERRAATDQAATGFRRSWAPGSAVSEVADRRLLEVAQGLDDLDAYRERTDSGSGSADSTLVYYSGVIGQMIRFYQDELSHMEDGGLSEDTRVVTAMFAASEMVAQEDMILAQAGPSRTLTTSRFADFVNAVGAQRYLYDTWIVPYLPDAQNDLYAQMVRSGAWQTKMRIESAVLAEQSITDDGVKLPRDVSGWRAAQEQWGPQLSTLNADRSRALLARADARATDLETEVAWLIAGSAAALLAVAAVVALTTRSVLRRLSRLHDRTVTIAERTLPDVVDRLQSGRPVDSDALPAVRGEQDEVGRISDAFARVVAVSVGGHRQLAAERQGFGMFAAGIASRTGNLVSRQLSLTEDLQDTFGHDEALLAELMRADQLTVGMRRQIENLLILAGGEIPDPHTEPMRIADLLREAAAEVEDFRRIERQALDEISVEAPVISQVSHLLAELLDNATRFSPPRSKVVIRAELVADGLSVEIEDRGPRVAAATYEEMNGRLHSAPPYAVLAENAHRLGLFVVGHLADGLGATVVLRRSVYGGTSAVVILPKEHLVPTRGETEGGPRVQPDRAESARGESARVESSRVESSRDEGRPESARGESSRADSPREEPVRPDTARTERARPETERAATASVEAAVPVPRRPGDDRPEEVLHTGAGLPVRRAHERSNGPSHEQDPHRQTSHEQDPHRQTSHDPASRDRASHERPSAERPQEAARRPARSVRPASDTRPALPERVPQTHMAEQLLGPRRPAETVAVREEDTPEEVADAWADYEQGTQTVEEELRQDRR</sequence>
<dbReference type="GO" id="GO:0005886">
    <property type="term" value="C:plasma membrane"/>
    <property type="evidence" value="ECO:0007669"/>
    <property type="project" value="TreeGrafter"/>
</dbReference>
<dbReference type="PROSITE" id="PS50906">
    <property type="entry name" value="NIT"/>
    <property type="match status" value="1"/>
</dbReference>
<dbReference type="InterPro" id="IPR003594">
    <property type="entry name" value="HATPase_dom"/>
</dbReference>
<protein>
    <recommendedName>
        <fullName evidence="2">histidine kinase</fullName>
        <ecNumber evidence="2">2.7.13.3</ecNumber>
    </recommendedName>
</protein>
<feature type="compositionally biased region" description="Basic and acidic residues" evidence="6">
    <location>
        <begin position="746"/>
        <end position="789"/>
    </location>
</feature>
<comment type="catalytic activity">
    <reaction evidence="1">
        <text>ATP + protein L-histidine = ADP + protein N-phospho-L-histidine.</text>
        <dbReference type="EC" id="2.7.13.3"/>
    </reaction>
</comment>
<dbReference type="PANTHER" id="PTHR45436:SF5">
    <property type="entry name" value="SENSOR HISTIDINE KINASE TRCS"/>
    <property type="match status" value="1"/>
</dbReference>
<dbReference type="Pfam" id="PF02518">
    <property type="entry name" value="HATPase_c"/>
    <property type="match status" value="1"/>
</dbReference>
<keyword evidence="5 9" id="KW-0418">Kinase</keyword>
<keyword evidence="7" id="KW-0812">Transmembrane</keyword>
<feature type="compositionally biased region" description="Basic and acidic residues" evidence="6">
    <location>
        <begin position="716"/>
        <end position="726"/>
    </location>
</feature>
<evidence type="ECO:0000256" key="5">
    <source>
        <dbReference type="ARBA" id="ARBA00022777"/>
    </source>
</evidence>
<feature type="compositionally biased region" description="Basic and acidic residues" evidence="6">
    <location>
        <begin position="627"/>
        <end position="701"/>
    </location>
</feature>
<dbReference type="Gene3D" id="3.30.565.10">
    <property type="entry name" value="Histidine kinase-like ATPase, C-terminal domain"/>
    <property type="match status" value="1"/>
</dbReference>
<dbReference type="EMBL" id="FNHI01000016">
    <property type="protein sequence ID" value="SDM98613.1"/>
    <property type="molecule type" value="Genomic_DNA"/>
</dbReference>
<keyword evidence="10" id="KW-1185">Reference proteome</keyword>
<reference evidence="10" key="1">
    <citation type="submission" date="2016-10" db="EMBL/GenBank/DDBJ databases">
        <authorList>
            <person name="Varghese N."/>
            <person name="Submissions S."/>
        </authorList>
    </citation>
    <scope>NUCLEOTIDE SEQUENCE [LARGE SCALE GENOMIC DNA]</scope>
    <source>
        <strain evidence="10">CGMCC 4.7042</strain>
    </source>
</reference>
<feature type="transmembrane region" description="Helical" evidence="7">
    <location>
        <begin position="308"/>
        <end position="329"/>
    </location>
</feature>
<evidence type="ECO:0000256" key="1">
    <source>
        <dbReference type="ARBA" id="ARBA00000085"/>
    </source>
</evidence>
<dbReference type="RefSeq" id="WP_244292099.1">
    <property type="nucleotide sequence ID" value="NZ_FNHI01000016.1"/>
</dbReference>
<accession>A0A1G9XQR8</accession>
<evidence type="ECO:0000313" key="10">
    <source>
        <dbReference type="Proteomes" id="UP000199063"/>
    </source>
</evidence>
<organism evidence="9 10">
    <name type="scientific">Streptomyces wuyuanensis</name>
    <dbReference type="NCBI Taxonomy" id="1196353"/>
    <lineage>
        <taxon>Bacteria</taxon>
        <taxon>Bacillati</taxon>
        <taxon>Actinomycetota</taxon>
        <taxon>Actinomycetes</taxon>
        <taxon>Kitasatosporales</taxon>
        <taxon>Streptomycetaceae</taxon>
        <taxon>Streptomyces</taxon>
    </lineage>
</organism>
<gene>
    <name evidence="9" type="ORF">SAMN05444921_116137</name>
</gene>
<dbReference type="PANTHER" id="PTHR45436">
    <property type="entry name" value="SENSOR HISTIDINE KINASE YKOH"/>
    <property type="match status" value="1"/>
</dbReference>
<dbReference type="EC" id="2.7.13.3" evidence="2"/>
<dbReference type="InterPro" id="IPR036890">
    <property type="entry name" value="HATPase_C_sf"/>
</dbReference>
<feature type="domain" description="NIT" evidence="8">
    <location>
        <begin position="48"/>
        <end position="300"/>
    </location>
</feature>
<evidence type="ECO:0000256" key="3">
    <source>
        <dbReference type="ARBA" id="ARBA00022553"/>
    </source>
</evidence>
<dbReference type="InterPro" id="IPR050428">
    <property type="entry name" value="TCS_sensor_his_kinase"/>
</dbReference>
<evidence type="ECO:0000256" key="6">
    <source>
        <dbReference type="SAM" id="MobiDB-lite"/>
    </source>
</evidence>
<dbReference type="GeneID" id="40831967"/>